<sequence length="97" mass="10440">MEKTGNGIASVEMNWWALAALGLLPVFAPAASAGVVANHYAPAENLEHVDISLLRSAHTKVDMAANSLTDWPVIAALIGQKVPSARCPYRKFQTHFI</sequence>
<keyword evidence="2" id="KW-1185">Reference proteome</keyword>
<dbReference type="RefSeq" id="WP_281932711.1">
    <property type="nucleotide sequence ID" value="NZ_AP027145.1"/>
</dbReference>
<gene>
    <name evidence="1" type="ORF">SS37A_41150</name>
</gene>
<reference evidence="1 2" key="1">
    <citation type="journal article" date="2023" name="Int. J. Syst. Evol. Microbiol.">
        <title>Methylocystis iwaonis sp. nov., a type II methane-oxidizing bacterium from surface soil of a rice paddy field in Japan, and emended description of the genus Methylocystis (ex Whittenbury et al. 1970) Bowman et al. 1993.</title>
        <authorList>
            <person name="Kaise H."/>
            <person name="Sawadogo J.B."/>
            <person name="Alam M.S."/>
            <person name="Ueno C."/>
            <person name="Dianou D."/>
            <person name="Shinjo R."/>
            <person name="Asakawa S."/>
        </authorList>
    </citation>
    <scope>NUCLEOTIDE SEQUENCE [LARGE SCALE GENOMIC DNA]</scope>
    <source>
        <strain evidence="1 2">SS37A-Re</strain>
    </source>
</reference>
<evidence type="ECO:0000313" key="2">
    <source>
        <dbReference type="Proteomes" id="UP001317629"/>
    </source>
</evidence>
<protein>
    <submittedName>
        <fullName evidence="1">Uncharacterized protein</fullName>
    </submittedName>
</protein>
<proteinExistence type="predicted"/>
<keyword evidence="1" id="KW-0614">Plasmid</keyword>
<dbReference type="EMBL" id="AP027145">
    <property type="protein sequence ID" value="BDV36585.1"/>
    <property type="molecule type" value="Genomic_DNA"/>
</dbReference>
<accession>A0ABM8EEV1</accession>
<name>A0ABM8EEV1_9HYPH</name>
<dbReference type="Proteomes" id="UP001317629">
    <property type="component" value="Plasmid pSS37A-Re-3"/>
</dbReference>
<evidence type="ECO:0000313" key="1">
    <source>
        <dbReference type="EMBL" id="BDV36585.1"/>
    </source>
</evidence>
<geneLocation type="plasmid" evidence="1 2">
    <name>pSS37A-Re-3</name>
</geneLocation>
<organism evidence="1 2">
    <name type="scientific">Methylocystis iwaonis</name>
    <dbReference type="NCBI Taxonomy" id="2885079"/>
    <lineage>
        <taxon>Bacteria</taxon>
        <taxon>Pseudomonadati</taxon>
        <taxon>Pseudomonadota</taxon>
        <taxon>Alphaproteobacteria</taxon>
        <taxon>Hyphomicrobiales</taxon>
        <taxon>Methylocystaceae</taxon>
        <taxon>Methylocystis</taxon>
    </lineage>
</organism>